<dbReference type="PANTHER" id="PTHR25462">
    <property type="entry name" value="BONUS, ISOFORM C-RELATED"/>
    <property type="match status" value="1"/>
</dbReference>
<dbReference type="PANTHER" id="PTHR25462:SF305">
    <property type="entry name" value="RING-TYPE DOMAIN-CONTAINING PROTEIN"/>
    <property type="match status" value="1"/>
</dbReference>
<dbReference type="Proteomes" id="UP000507470">
    <property type="component" value="Unassembled WGS sequence"/>
</dbReference>
<organism evidence="4 5">
    <name type="scientific">Mytilus coruscus</name>
    <name type="common">Sea mussel</name>
    <dbReference type="NCBI Taxonomy" id="42192"/>
    <lineage>
        <taxon>Eukaryota</taxon>
        <taxon>Metazoa</taxon>
        <taxon>Spiralia</taxon>
        <taxon>Lophotrochozoa</taxon>
        <taxon>Mollusca</taxon>
        <taxon>Bivalvia</taxon>
        <taxon>Autobranchia</taxon>
        <taxon>Pteriomorphia</taxon>
        <taxon>Mytilida</taxon>
        <taxon>Mytiloidea</taxon>
        <taxon>Mytilidae</taxon>
        <taxon>Mytilinae</taxon>
        <taxon>Mytilus</taxon>
    </lineage>
</organism>
<dbReference type="SUPFAM" id="SSF63829">
    <property type="entry name" value="Calcium-dependent phosphotriesterase"/>
    <property type="match status" value="1"/>
</dbReference>
<evidence type="ECO:0000256" key="1">
    <source>
        <dbReference type="PROSITE-ProRule" id="PRU00024"/>
    </source>
</evidence>
<keyword evidence="1" id="KW-0863">Zinc-finger</keyword>
<feature type="domain" description="B box-type" evidence="3">
    <location>
        <begin position="67"/>
        <end position="108"/>
    </location>
</feature>
<evidence type="ECO:0000313" key="5">
    <source>
        <dbReference type="Proteomes" id="UP000507470"/>
    </source>
</evidence>
<evidence type="ECO:0000313" key="4">
    <source>
        <dbReference type="EMBL" id="CAC5385487.1"/>
    </source>
</evidence>
<dbReference type="Gene3D" id="3.30.160.60">
    <property type="entry name" value="Classic Zinc Finger"/>
    <property type="match status" value="1"/>
</dbReference>
<dbReference type="InterPro" id="IPR000315">
    <property type="entry name" value="Znf_B-box"/>
</dbReference>
<dbReference type="InterPro" id="IPR047153">
    <property type="entry name" value="TRIM45/56/19-like"/>
</dbReference>
<name>A0A6J8BT50_MYTCO</name>
<evidence type="ECO:0000259" key="3">
    <source>
        <dbReference type="PROSITE" id="PS50119"/>
    </source>
</evidence>
<dbReference type="EMBL" id="CACVKT020003724">
    <property type="protein sequence ID" value="CAC5385487.1"/>
    <property type="molecule type" value="Genomic_DNA"/>
</dbReference>
<dbReference type="OrthoDB" id="6108862at2759"/>
<dbReference type="Gene3D" id="2.120.10.30">
    <property type="entry name" value="TolB, C-terminal domain"/>
    <property type="match status" value="1"/>
</dbReference>
<keyword evidence="5" id="KW-1185">Reference proteome</keyword>
<dbReference type="GO" id="GO:0061630">
    <property type="term" value="F:ubiquitin protein ligase activity"/>
    <property type="evidence" value="ECO:0007669"/>
    <property type="project" value="TreeGrafter"/>
</dbReference>
<dbReference type="Pfam" id="PF00643">
    <property type="entry name" value="zf-B_box"/>
    <property type="match status" value="1"/>
</dbReference>
<dbReference type="GO" id="GO:0008270">
    <property type="term" value="F:zinc ion binding"/>
    <property type="evidence" value="ECO:0007669"/>
    <property type="project" value="UniProtKB-KW"/>
</dbReference>
<keyword evidence="2" id="KW-0175">Coiled coil</keyword>
<dbReference type="SMART" id="SM00336">
    <property type="entry name" value="BBOX"/>
    <property type="match status" value="2"/>
</dbReference>
<keyword evidence="1" id="KW-0862">Zinc</keyword>
<protein>
    <recommendedName>
        <fullName evidence="3">B box-type domain-containing protein</fullName>
    </recommendedName>
</protein>
<dbReference type="AlphaFoldDB" id="A0A6J8BT50"/>
<sequence>MAQNPSSCQLCEVETNIEWKCYECDILFCDGCRVKIHSKLKISDSHHVLNIKTCREDDSEIFKRAKLTNKPCEIHIKQKCIFYCCECDKMICAACLPSSHSNHKFQEIEEAFDQKLAEIKSIREKIEKQFHIIERDTETFERFLSCANESYNIEALKIICQYSVLKIFLEKKSKALINNLQNMKKEADAKISKEKALLQELRQNLLQRTEKIDTTLKSFQPEEIFNILLEMNRETLPTYNTNVGKLFHFVSCLDIEIIDFDAIGESEIKRQYVSTDFEIRERFVLDLQGNIAGISICKNDNTMAWIYNNQNTLRKIYIAEHGSTAKIVKEIKVKVQDISVDQEGILYVLLKDGTDIKTLAKKKSLKTFLDMNPYQPISIHITKDNQIIVGLIKDKESKVVVLSRSGEEKQTLEFEAENKRLFSYPCKITSSTNGDIWVADCQQDSAGRVVIIKTDGYFKFIEEANISNEDFCPVDITTTSTGHVIVLNSKYHKLCVFTEEGEYLTHEYLVSMFKEYIDEKKRDVLLNFLKVPLPVEFHEFAKYLSFTLCIDAGKNGLLLVGGEKTNLGCVEKSPGLCVVKMKTSDDCI</sequence>
<dbReference type="CDD" id="cd19757">
    <property type="entry name" value="Bbox1"/>
    <property type="match status" value="1"/>
</dbReference>
<dbReference type="SUPFAM" id="SSF57845">
    <property type="entry name" value="B-box zinc-binding domain"/>
    <property type="match status" value="1"/>
</dbReference>
<evidence type="ECO:0000256" key="2">
    <source>
        <dbReference type="SAM" id="Coils"/>
    </source>
</evidence>
<keyword evidence="1" id="KW-0479">Metal-binding</keyword>
<accession>A0A6J8BT50</accession>
<gene>
    <name evidence="4" type="ORF">MCOR_21030</name>
</gene>
<proteinExistence type="predicted"/>
<dbReference type="InterPro" id="IPR011042">
    <property type="entry name" value="6-blade_b-propeller_TolB-like"/>
</dbReference>
<dbReference type="GO" id="GO:0005654">
    <property type="term" value="C:nucleoplasm"/>
    <property type="evidence" value="ECO:0007669"/>
    <property type="project" value="TreeGrafter"/>
</dbReference>
<feature type="coiled-coil region" evidence="2">
    <location>
        <begin position="166"/>
        <end position="204"/>
    </location>
</feature>
<reference evidence="4 5" key="1">
    <citation type="submission" date="2020-06" db="EMBL/GenBank/DDBJ databases">
        <authorList>
            <person name="Li R."/>
            <person name="Bekaert M."/>
        </authorList>
    </citation>
    <scope>NUCLEOTIDE SEQUENCE [LARGE SCALE GENOMIC DNA]</scope>
    <source>
        <strain evidence="5">wild</strain>
    </source>
</reference>
<dbReference type="PROSITE" id="PS50119">
    <property type="entry name" value="ZF_BBOX"/>
    <property type="match status" value="1"/>
</dbReference>